<feature type="compositionally biased region" description="Acidic residues" evidence="1">
    <location>
        <begin position="1"/>
        <end position="10"/>
    </location>
</feature>
<sequence>NSSEEDDVSSGEDISILPPSSSSHPEEGSLPPQAKGQEEEPFEVISSLEISSVEEEELNLKRKAGICDRLRICTLGGDSSETEDSDSEDDDWDDLEFGSPTSPSAWEDIPDEFKVRKKKKINK</sequence>
<gene>
    <name evidence="2" type="ORF">FKW44_018931</name>
</gene>
<dbReference type="Proteomes" id="UP000595437">
    <property type="component" value="Chromosome 13"/>
</dbReference>
<keyword evidence="3" id="KW-1185">Reference proteome</keyword>
<dbReference type="AlphaFoldDB" id="A0A7T8GV44"/>
<proteinExistence type="predicted"/>
<evidence type="ECO:0000313" key="3">
    <source>
        <dbReference type="Proteomes" id="UP000595437"/>
    </source>
</evidence>
<feature type="region of interest" description="Disordered" evidence="1">
    <location>
        <begin position="73"/>
        <end position="110"/>
    </location>
</feature>
<accession>A0A7T8GV44</accession>
<feature type="compositionally biased region" description="Low complexity" evidence="1">
    <location>
        <begin position="11"/>
        <end position="32"/>
    </location>
</feature>
<organism evidence="2 3">
    <name type="scientific">Caligus rogercresseyi</name>
    <name type="common">Sea louse</name>
    <dbReference type="NCBI Taxonomy" id="217165"/>
    <lineage>
        <taxon>Eukaryota</taxon>
        <taxon>Metazoa</taxon>
        <taxon>Ecdysozoa</taxon>
        <taxon>Arthropoda</taxon>
        <taxon>Crustacea</taxon>
        <taxon>Multicrustacea</taxon>
        <taxon>Hexanauplia</taxon>
        <taxon>Copepoda</taxon>
        <taxon>Siphonostomatoida</taxon>
        <taxon>Caligidae</taxon>
        <taxon>Caligus</taxon>
    </lineage>
</organism>
<dbReference type="EMBL" id="CP045902">
    <property type="protein sequence ID" value="QQP38373.1"/>
    <property type="molecule type" value="Genomic_DNA"/>
</dbReference>
<evidence type="ECO:0000313" key="2">
    <source>
        <dbReference type="EMBL" id="QQP38373.1"/>
    </source>
</evidence>
<protein>
    <submittedName>
        <fullName evidence="2">Uncharacterized protein</fullName>
    </submittedName>
</protein>
<feature type="compositionally biased region" description="Acidic residues" evidence="1">
    <location>
        <begin position="80"/>
        <end position="96"/>
    </location>
</feature>
<feature type="region of interest" description="Disordered" evidence="1">
    <location>
        <begin position="1"/>
        <end position="42"/>
    </location>
</feature>
<reference evidence="3" key="1">
    <citation type="submission" date="2021-01" db="EMBL/GenBank/DDBJ databases">
        <title>Caligus Genome Assembly.</title>
        <authorList>
            <person name="Gallardo-Escarate C."/>
        </authorList>
    </citation>
    <scope>NUCLEOTIDE SEQUENCE [LARGE SCALE GENOMIC DNA]</scope>
</reference>
<name>A0A7T8GV44_CALRO</name>
<evidence type="ECO:0000256" key="1">
    <source>
        <dbReference type="SAM" id="MobiDB-lite"/>
    </source>
</evidence>
<feature type="non-terminal residue" evidence="2">
    <location>
        <position position="1"/>
    </location>
</feature>